<evidence type="ECO:0000313" key="1">
    <source>
        <dbReference type="EMBL" id="EFG03912.2"/>
    </source>
</evidence>
<sequence length="67" mass="7276">MYRTSLTEPTPQARQAGNELLVDRCDELVAVWDGLPARGFGGTADAVAYARRTNTPVTVLWPEGASR</sequence>
<keyword evidence="1" id="KW-0614">Plasmid</keyword>
<dbReference type="Gene3D" id="3.40.50.450">
    <property type="match status" value="1"/>
</dbReference>
<dbReference type="AlphaFoldDB" id="B5GZI5"/>
<organism evidence="1 2">
    <name type="scientific">Streptomyces clavuligerus</name>
    <dbReference type="NCBI Taxonomy" id="1901"/>
    <lineage>
        <taxon>Bacteria</taxon>
        <taxon>Bacillati</taxon>
        <taxon>Actinomycetota</taxon>
        <taxon>Actinomycetes</taxon>
        <taxon>Kitasatosporales</taxon>
        <taxon>Streptomycetaceae</taxon>
        <taxon>Streptomyces</taxon>
    </lineage>
</organism>
<proteinExistence type="predicted"/>
<dbReference type="SUPFAM" id="SSF102405">
    <property type="entry name" value="MCP/YpsA-like"/>
    <property type="match status" value="1"/>
</dbReference>
<reference evidence="1 2" key="1">
    <citation type="journal article" date="2010" name="Genome Biol. Evol.">
        <title>The sequence of a 1.8-mb bacterial linear plasmid reveals a rich evolutionary reservoir of secondary metabolic pathways.</title>
        <authorList>
            <person name="Medema M.H."/>
            <person name="Trefzer A."/>
            <person name="Kovalchuk A."/>
            <person name="van den Berg M."/>
            <person name="Mueller U."/>
            <person name="Heijne W."/>
            <person name="Wu L."/>
            <person name="Alam M.T."/>
            <person name="Ronning C.M."/>
            <person name="Nierman W.C."/>
            <person name="Bovenberg R.A.L."/>
            <person name="Breitling R."/>
            <person name="Takano E."/>
        </authorList>
    </citation>
    <scope>NUCLEOTIDE SEQUENCE [LARGE SCALE GENOMIC DNA]</scope>
    <source>
        <strain evidence="2">ATCC 27064 / DSM 738 / JCM 4710 / NBRC 13307 / NCIMB 12785 / NRRL 3585 / VKM Ac-602</strain>
        <plasmid evidence="1">pSCL4</plasmid>
    </source>
</reference>
<geneLocation type="plasmid" evidence="1 2">
    <name>pSCL4</name>
</geneLocation>
<dbReference type="GeneID" id="93733577"/>
<evidence type="ECO:0000313" key="2">
    <source>
        <dbReference type="Proteomes" id="UP000002357"/>
    </source>
</evidence>
<dbReference type="Proteomes" id="UP000002357">
    <property type="component" value="Plasmid pSCL4"/>
</dbReference>
<gene>
    <name evidence="1" type="ORF">SCLAV_p0422</name>
</gene>
<name>B5GZI5_STRCL</name>
<protein>
    <submittedName>
        <fullName evidence="1">Uncharacterized protein</fullName>
    </submittedName>
</protein>
<accession>B5GZI5</accession>
<dbReference type="eggNOG" id="COG0758">
    <property type="taxonomic scope" value="Bacteria"/>
</dbReference>
<dbReference type="RefSeq" id="WP_003957357.1">
    <property type="nucleotide sequence ID" value="NZ_CM000914.1"/>
</dbReference>
<dbReference type="EMBL" id="CM000914">
    <property type="protein sequence ID" value="EFG03912.2"/>
    <property type="molecule type" value="Genomic_DNA"/>
</dbReference>
<dbReference type="OrthoDB" id="3231229at2"/>
<keyword evidence="2" id="KW-1185">Reference proteome</keyword>